<keyword evidence="1" id="KW-1133">Transmembrane helix</keyword>
<comment type="caution">
    <text evidence="2">The sequence shown here is derived from an EMBL/GenBank/DDBJ whole genome shotgun (WGS) entry which is preliminary data.</text>
</comment>
<dbReference type="EMBL" id="JANEYG010000012">
    <property type="protein sequence ID" value="KAJ8921009.1"/>
    <property type="molecule type" value="Genomic_DNA"/>
</dbReference>
<feature type="transmembrane region" description="Helical" evidence="1">
    <location>
        <begin position="20"/>
        <end position="44"/>
    </location>
</feature>
<dbReference type="Proteomes" id="UP001159042">
    <property type="component" value="Unassembled WGS sequence"/>
</dbReference>
<gene>
    <name evidence="2" type="ORF">NQ315_015805</name>
</gene>
<keyword evidence="1" id="KW-0472">Membrane</keyword>
<evidence type="ECO:0000313" key="2">
    <source>
        <dbReference type="EMBL" id="KAJ8921009.1"/>
    </source>
</evidence>
<protein>
    <submittedName>
        <fullName evidence="2">Uncharacterized protein</fullName>
    </submittedName>
</protein>
<keyword evidence="1" id="KW-0812">Transmembrane</keyword>
<accession>A0AAV8W3E7</accession>
<sequence>MYLLRITAVMSRVRIESLVLVYAFFNGMQYLILPLNLQQSWFYVHIISEKPMKHTCQESLALIYGHESSFLVVQNSRTEKKNR</sequence>
<name>A0AAV8W3E7_9CUCU</name>
<reference evidence="2 3" key="1">
    <citation type="journal article" date="2023" name="Insect Mol. Biol.">
        <title>Genome sequencing provides insights into the evolution of gene families encoding plant cell wall-degrading enzymes in longhorned beetles.</title>
        <authorList>
            <person name="Shin N.R."/>
            <person name="Okamura Y."/>
            <person name="Kirsch R."/>
            <person name="Pauchet Y."/>
        </authorList>
    </citation>
    <scope>NUCLEOTIDE SEQUENCE [LARGE SCALE GENOMIC DNA]</scope>
    <source>
        <strain evidence="2">EAD_L_NR</strain>
    </source>
</reference>
<keyword evidence="3" id="KW-1185">Reference proteome</keyword>
<evidence type="ECO:0000313" key="3">
    <source>
        <dbReference type="Proteomes" id="UP001159042"/>
    </source>
</evidence>
<organism evidence="2 3">
    <name type="scientific">Exocentrus adspersus</name>
    <dbReference type="NCBI Taxonomy" id="1586481"/>
    <lineage>
        <taxon>Eukaryota</taxon>
        <taxon>Metazoa</taxon>
        <taxon>Ecdysozoa</taxon>
        <taxon>Arthropoda</taxon>
        <taxon>Hexapoda</taxon>
        <taxon>Insecta</taxon>
        <taxon>Pterygota</taxon>
        <taxon>Neoptera</taxon>
        <taxon>Endopterygota</taxon>
        <taxon>Coleoptera</taxon>
        <taxon>Polyphaga</taxon>
        <taxon>Cucujiformia</taxon>
        <taxon>Chrysomeloidea</taxon>
        <taxon>Cerambycidae</taxon>
        <taxon>Lamiinae</taxon>
        <taxon>Acanthocinini</taxon>
        <taxon>Exocentrus</taxon>
    </lineage>
</organism>
<dbReference type="AlphaFoldDB" id="A0AAV8W3E7"/>
<proteinExistence type="predicted"/>
<evidence type="ECO:0000256" key="1">
    <source>
        <dbReference type="SAM" id="Phobius"/>
    </source>
</evidence>